<dbReference type="InterPro" id="IPR039420">
    <property type="entry name" value="WalR-like"/>
</dbReference>
<dbReference type="SUPFAM" id="SSF52172">
    <property type="entry name" value="CheY-like"/>
    <property type="match status" value="1"/>
</dbReference>
<dbReference type="AlphaFoldDB" id="A0A1L3GH18"/>
<evidence type="ECO:0000313" key="12">
    <source>
        <dbReference type="Proteomes" id="UP000182264"/>
    </source>
</evidence>
<evidence type="ECO:0000256" key="5">
    <source>
        <dbReference type="ARBA" id="ARBA00023015"/>
    </source>
</evidence>
<keyword evidence="12" id="KW-1185">Reference proteome</keyword>
<evidence type="ECO:0000259" key="10">
    <source>
        <dbReference type="PROSITE" id="PS50110"/>
    </source>
</evidence>
<evidence type="ECO:0000313" key="11">
    <source>
        <dbReference type="EMBL" id="APG24958.1"/>
    </source>
</evidence>
<protein>
    <recommendedName>
        <fullName evidence="10">Response regulatory domain-containing protein</fullName>
    </recommendedName>
</protein>
<dbReference type="EMBL" id="CP015518">
    <property type="protein sequence ID" value="APG24958.1"/>
    <property type="molecule type" value="Genomic_DNA"/>
</dbReference>
<name>A0A1L3GH18_SYNAC</name>
<evidence type="ECO:0000256" key="9">
    <source>
        <dbReference type="PROSITE-ProRule" id="PRU00339"/>
    </source>
</evidence>
<sequence length="225" mass="24944">MSKQTKAKILVIDDEKNILFTVRQTLEPQGYEVHTATTGEEGLRMAAEENFDLVLLDLKLPGIDGVEVLRQLEQRPRRSQVIVISAFGTVTNAVEVMKLGALDFIEKPFAPRELRDAVRKVLSRPRQGTDPGNDYNGWIALSKRCAAEGQLGNAMAHAKHAAGLEPDRPEAFNLLGAYCEMQGKTIEAQKYYRAALELNPGYLPSQTNLNRLVMKKSGPLLLGQE</sequence>
<dbReference type="PANTHER" id="PTHR48111">
    <property type="entry name" value="REGULATOR OF RPOS"/>
    <property type="match status" value="1"/>
</dbReference>
<evidence type="ECO:0000256" key="1">
    <source>
        <dbReference type="ARBA" id="ARBA00022553"/>
    </source>
</evidence>
<accession>A0A1L3GH18</accession>
<organism evidence="11 12">
    <name type="scientific">Syntrophotalea acetylenica</name>
    <name type="common">Pelobacter acetylenicus</name>
    <dbReference type="NCBI Taxonomy" id="29542"/>
    <lineage>
        <taxon>Bacteria</taxon>
        <taxon>Pseudomonadati</taxon>
        <taxon>Thermodesulfobacteriota</taxon>
        <taxon>Desulfuromonadia</taxon>
        <taxon>Desulfuromonadales</taxon>
        <taxon>Syntrophotaleaceae</taxon>
        <taxon>Syntrophotalea</taxon>
    </lineage>
</organism>
<dbReference type="STRING" id="29542.A6070_01905"/>
<dbReference type="InterPro" id="IPR019734">
    <property type="entry name" value="TPR_rpt"/>
</dbReference>
<dbReference type="Pfam" id="PF07719">
    <property type="entry name" value="TPR_2"/>
    <property type="match status" value="1"/>
</dbReference>
<evidence type="ECO:0000256" key="2">
    <source>
        <dbReference type="ARBA" id="ARBA00022737"/>
    </source>
</evidence>
<dbReference type="InterPro" id="IPR013105">
    <property type="entry name" value="TPR_2"/>
</dbReference>
<feature type="repeat" description="TPR" evidence="9">
    <location>
        <begin position="169"/>
        <end position="202"/>
    </location>
</feature>
<keyword evidence="3 9" id="KW-0802">TPR repeat</keyword>
<dbReference type="GO" id="GO:0000976">
    <property type="term" value="F:transcription cis-regulatory region binding"/>
    <property type="evidence" value="ECO:0007669"/>
    <property type="project" value="TreeGrafter"/>
</dbReference>
<dbReference type="PANTHER" id="PTHR48111:SF1">
    <property type="entry name" value="TWO-COMPONENT RESPONSE REGULATOR ORR33"/>
    <property type="match status" value="1"/>
</dbReference>
<evidence type="ECO:0000256" key="6">
    <source>
        <dbReference type="ARBA" id="ARBA00023125"/>
    </source>
</evidence>
<evidence type="ECO:0000256" key="8">
    <source>
        <dbReference type="PROSITE-ProRule" id="PRU00169"/>
    </source>
</evidence>
<reference evidence="11 12" key="1">
    <citation type="journal article" date="2017" name="Genome Announc.">
        <title>Complete Genome Sequences of Two Acetylene-Fermenting Pelobacter acetylenicus Strains.</title>
        <authorList>
            <person name="Sutton J.M."/>
            <person name="Baesman S.M."/>
            <person name="Fierst J.L."/>
            <person name="Poret-Peterson A.T."/>
            <person name="Oremland R.S."/>
            <person name="Dunlap D.S."/>
            <person name="Akob D.M."/>
        </authorList>
    </citation>
    <scope>NUCLEOTIDE SEQUENCE [LARGE SCALE GENOMIC DNA]</scope>
    <source>
        <strain evidence="11 12">DSM 3247</strain>
    </source>
</reference>
<dbReference type="OrthoDB" id="9790791at2"/>
<dbReference type="InterPro" id="IPR011006">
    <property type="entry name" value="CheY-like_superfamily"/>
</dbReference>
<dbReference type="InterPro" id="IPR001789">
    <property type="entry name" value="Sig_transdc_resp-reg_receiver"/>
</dbReference>
<dbReference type="KEGG" id="pace:A6070_01905"/>
<feature type="domain" description="Response regulatory" evidence="10">
    <location>
        <begin position="8"/>
        <end position="122"/>
    </location>
</feature>
<evidence type="ECO:0000256" key="4">
    <source>
        <dbReference type="ARBA" id="ARBA00023012"/>
    </source>
</evidence>
<keyword evidence="6" id="KW-0238">DNA-binding</keyword>
<keyword evidence="7" id="KW-0804">Transcription</keyword>
<feature type="modified residue" description="4-aspartylphosphate" evidence="8">
    <location>
        <position position="57"/>
    </location>
</feature>
<keyword evidence="2" id="KW-0677">Repeat</keyword>
<dbReference type="SMART" id="SM00028">
    <property type="entry name" value="TPR"/>
    <property type="match status" value="1"/>
</dbReference>
<dbReference type="GO" id="GO:0000156">
    <property type="term" value="F:phosphorelay response regulator activity"/>
    <property type="evidence" value="ECO:0007669"/>
    <property type="project" value="TreeGrafter"/>
</dbReference>
<dbReference type="Proteomes" id="UP000182264">
    <property type="component" value="Chromosome"/>
</dbReference>
<keyword evidence="4" id="KW-0902">Two-component regulatory system</keyword>
<proteinExistence type="predicted"/>
<keyword evidence="1 8" id="KW-0597">Phosphoprotein</keyword>
<evidence type="ECO:0000256" key="3">
    <source>
        <dbReference type="ARBA" id="ARBA00022803"/>
    </source>
</evidence>
<dbReference type="RefSeq" id="WP_072286806.1">
    <property type="nucleotide sequence ID" value="NZ_CP015455.1"/>
</dbReference>
<dbReference type="SUPFAM" id="SSF48452">
    <property type="entry name" value="TPR-like"/>
    <property type="match status" value="1"/>
</dbReference>
<dbReference type="Pfam" id="PF00072">
    <property type="entry name" value="Response_reg"/>
    <property type="match status" value="1"/>
</dbReference>
<dbReference type="FunFam" id="3.40.50.2300:FF:000001">
    <property type="entry name" value="DNA-binding response regulator PhoB"/>
    <property type="match status" value="1"/>
</dbReference>
<dbReference type="GO" id="GO:0032993">
    <property type="term" value="C:protein-DNA complex"/>
    <property type="evidence" value="ECO:0007669"/>
    <property type="project" value="TreeGrafter"/>
</dbReference>
<dbReference type="Gene3D" id="1.25.40.10">
    <property type="entry name" value="Tetratricopeptide repeat domain"/>
    <property type="match status" value="1"/>
</dbReference>
<evidence type="ECO:0000256" key="7">
    <source>
        <dbReference type="ARBA" id="ARBA00023163"/>
    </source>
</evidence>
<dbReference type="InterPro" id="IPR011990">
    <property type="entry name" value="TPR-like_helical_dom_sf"/>
</dbReference>
<keyword evidence="5" id="KW-0805">Transcription regulation</keyword>
<dbReference type="PROSITE" id="PS50005">
    <property type="entry name" value="TPR"/>
    <property type="match status" value="1"/>
</dbReference>
<dbReference type="GO" id="GO:0005829">
    <property type="term" value="C:cytosol"/>
    <property type="evidence" value="ECO:0007669"/>
    <property type="project" value="TreeGrafter"/>
</dbReference>
<dbReference type="PROSITE" id="PS50110">
    <property type="entry name" value="RESPONSE_REGULATORY"/>
    <property type="match status" value="1"/>
</dbReference>
<dbReference type="GO" id="GO:0006355">
    <property type="term" value="P:regulation of DNA-templated transcription"/>
    <property type="evidence" value="ECO:0007669"/>
    <property type="project" value="TreeGrafter"/>
</dbReference>
<dbReference type="SMART" id="SM00448">
    <property type="entry name" value="REC"/>
    <property type="match status" value="1"/>
</dbReference>
<gene>
    <name evidence="11" type="ORF">A7E75_07945</name>
</gene>
<dbReference type="Gene3D" id="3.40.50.2300">
    <property type="match status" value="1"/>
</dbReference>